<accession>A0A378J4H3</accession>
<dbReference type="SUPFAM" id="SSF52788">
    <property type="entry name" value="Phosphotyrosine protein phosphatases I"/>
    <property type="match status" value="1"/>
</dbReference>
<evidence type="ECO:0000256" key="1">
    <source>
        <dbReference type="ARBA" id="ARBA00022849"/>
    </source>
</evidence>
<dbReference type="RefSeq" id="WP_083502910.1">
    <property type="nucleotide sequence ID" value="NZ_CAAAHW010000002.1"/>
</dbReference>
<reference evidence="4 6" key="2">
    <citation type="submission" date="2018-06" db="EMBL/GenBank/DDBJ databases">
        <authorList>
            <consortium name="Pathogen Informatics"/>
            <person name="Doyle S."/>
        </authorList>
    </citation>
    <scope>NUCLEOTIDE SEQUENCE [LARGE SCALE GENOMIC DNA]</scope>
    <source>
        <strain evidence="4 6">NCTC12388</strain>
    </source>
</reference>
<keyword evidence="4" id="KW-0560">Oxidoreductase</keyword>
<dbReference type="Proteomes" id="UP000054691">
    <property type="component" value="Unassembled WGS sequence"/>
</dbReference>
<dbReference type="Gene3D" id="3.40.50.2300">
    <property type="match status" value="1"/>
</dbReference>
<evidence type="ECO:0000313" key="4">
    <source>
        <dbReference type="EMBL" id="STX42158.1"/>
    </source>
</evidence>
<dbReference type="GO" id="GO:0046685">
    <property type="term" value="P:response to arsenic-containing substance"/>
    <property type="evidence" value="ECO:0007669"/>
    <property type="project" value="UniProtKB-KW"/>
</dbReference>
<proteinExistence type="predicted"/>
<dbReference type="EMBL" id="LNYE01000029">
    <property type="protein sequence ID" value="KTD05817.1"/>
    <property type="molecule type" value="Genomic_DNA"/>
</dbReference>
<evidence type="ECO:0000313" key="5">
    <source>
        <dbReference type="Proteomes" id="UP000054691"/>
    </source>
</evidence>
<feature type="domain" description="Phosphotyrosine protein phosphatase I" evidence="2">
    <location>
        <begin position="6"/>
        <end position="141"/>
    </location>
</feature>
<dbReference type="Pfam" id="PF01451">
    <property type="entry name" value="LMWPc"/>
    <property type="match status" value="1"/>
</dbReference>
<dbReference type="SMART" id="SM00226">
    <property type="entry name" value="LMWPc"/>
    <property type="match status" value="1"/>
</dbReference>
<protein>
    <submittedName>
        <fullName evidence="3 4">Protein-tyrosine-phosphatase</fullName>
        <ecNumber evidence="3">3.1.3.48</ecNumber>
        <ecNumber evidence="4">1.20.4.-</ecNumber>
    </submittedName>
</protein>
<keyword evidence="5" id="KW-1185">Reference proteome</keyword>
<dbReference type="InterPro" id="IPR036196">
    <property type="entry name" value="Ptyr_pPase_sf"/>
</dbReference>
<dbReference type="GO" id="GO:0004725">
    <property type="term" value="F:protein tyrosine phosphatase activity"/>
    <property type="evidence" value="ECO:0007669"/>
    <property type="project" value="UniProtKB-EC"/>
</dbReference>
<dbReference type="PANTHER" id="PTHR43428:SF1">
    <property type="entry name" value="ARSENATE REDUCTASE"/>
    <property type="match status" value="1"/>
</dbReference>
<dbReference type="Proteomes" id="UP000254476">
    <property type="component" value="Unassembled WGS sequence"/>
</dbReference>
<keyword evidence="3" id="KW-0378">Hydrolase</keyword>
<dbReference type="InterPro" id="IPR023485">
    <property type="entry name" value="Ptyr_pPase"/>
</dbReference>
<evidence type="ECO:0000313" key="3">
    <source>
        <dbReference type="EMBL" id="KTD05817.1"/>
    </source>
</evidence>
<organism evidence="4 6">
    <name type="scientific">Legionella gratiana</name>
    <dbReference type="NCBI Taxonomy" id="45066"/>
    <lineage>
        <taxon>Bacteria</taxon>
        <taxon>Pseudomonadati</taxon>
        <taxon>Pseudomonadota</taxon>
        <taxon>Gammaproteobacteria</taxon>
        <taxon>Legionellales</taxon>
        <taxon>Legionellaceae</taxon>
        <taxon>Legionella</taxon>
    </lineage>
</organism>
<dbReference type="CDD" id="cd16345">
    <property type="entry name" value="LMWP_ArsC"/>
    <property type="match status" value="1"/>
</dbReference>
<dbReference type="EMBL" id="UGOB01000001">
    <property type="protein sequence ID" value="STX42158.1"/>
    <property type="molecule type" value="Genomic_DNA"/>
</dbReference>
<gene>
    <name evidence="4" type="primary">arsC</name>
    <name evidence="3" type="synonym">ywlE</name>
    <name evidence="3" type="ORF">Lgra_2594</name>
    <name evidence="4" type="ORF">NCTC12388_00546</name>
</gene>
<dbReference type="EC" id="1.20.4.-" evidence="4"/>
<dbReference type="PANTHER" id="PTHR43428">
    <property type="entry name" value="ARSENATE REDUCTASE"/>
    <property type="match status" value="1"/>
</dbReference>
<sequence length="141" mass="15775">MNNKPMRLLFLCTGNSCRSIMAEAITNHYSNGRYLAFSAGSVPTGRVHPKAVETLARHGIKPKAPRSKSWNEFKSDSIDLVITVCDQAAQESCPIFPGHPKKLHWSILDPAKVNGSEMQINTAFEEVFSQLKYRIEKELLS</sequence>
<evidence type="ECO:0000313" key="6">
    <source>
        <dbReference type="Proteomes" id="UP000254476"/>
    </source>
</evidence>
<dbReference type="OrthoDB" id="9793058at2"/>
<reference evidence="3 5" key="1">
    <citation type="submission" date="2015-11" db="EMBL/GenBank/DDBJ databases">
        <title>Genomic analysis of 38 Legionella species identifies large and diverse effector repertoires.</title>
        <authorList>
            <person name="Burstein D."/>
            <person name="Amaro F."/>
            <person name="Zusman T."/>
            <person name="Lifshitz Z."/>
            <person name="Cohen O."/>
            <person name="Gilbert J.A."/>
            <person name="Pupko T."/>
            <person name="Shuman H.A."/>
            <person name="Segal G."/>
        </authorList>
    </citation>
    <scope>NUCLEOTIDE SEQUENCE [LARGE SCALE GENOMIC DNA]</scope>
    <source>
        <strain evidence="3 5">Lyon 8420412</strain>
    </source>
</reference>
<dbReference type="GO" id="GO:0016491">
    <property type="term" value="F:oxidoreductase activity"/>
    <property type="evidence" value="ECO:0007669"/>
    <property type="project" value="UniProtKB-KW"/>
</dbReference>
<evidence type="ECO:0000259" key="2">
    <source>
        <dbReference type="SMART" id="SM00226"/>
    </source>
</evidence>
<dbReference type="EC" id="3.1.3.48" evidence="3"/>
<dbReference type="STRING" id="45066.Lgra_2594"/>
<name>A0A378J4H3_9GAMM</name>
<keyword evidence="1" id="KW-0059">Arsenical resistance</keyword>
<dbReference type="AlphaFoldDB" id="A0A378J4H3"/>